<evidence type="ECO:0000313" key="2">
    <source>
        <dbReference type="Proteomes" id="UP000636888"/>
    </source>
</evidence>
<gene>
    <name evidence="1" type="ORF">JFN93_21415</name>
</gene>
<name>A0A8J7M225_9BACT</name>
<accession>A0A8J7M225</accession>
<dbReference type="EMBL" id="JAEMHM010000022">
    <property type="protein sequence ID" value="MBJ6727279.1"/>
    <property type="molecule type" value="Genomic_DNA"/>
</dbReference>
<keyword evidence="2" id="KW-1185">Reference proteome</keyword>
<dbReference type="RefSeq" id="WP_199386196.1">
    <property type="nucleotide sequence ID" value="NZ_JAEMHM010000022.1"/>
</dbReference>
<comment type="caution">
    <text evidence="1">The sequence shown here is derived from an EMBL/GenBank/DDBJ whole genome shotgun (WGS) entry which is preliminary data.</text>
</comment>
<dbReference type="PROSITE" id="PS51257">
    <property type="entry name" value="PROKAR_LIPOPROTEIN"/>
    <property type="match status" value="1"/>
</dbReference>
<reference evidence="1" key="1">
    <citation type="submission" date="2020-12" db="EMBL/GenBank/DDBJ databases">
        <title>Geomonas sp. Red875, isolated from river sediment.</title>
        <authorList>
            <person name="Xu Z."/>
            <person name="Zhang Z."/>
            <person name="Masuda Y."/>
            <person name="Itoh H."/>
            <person name="Senoo K."/>
        </authorList>
    </citation>
    <scope>NUCLEOTIDE SEQUENCE</scope>
    <source>
        <strain evidence="1">Red875</strain>
    </source>
</reference>
<evidence type="ECO:0000313" key="1">
    <source>
        <dbReference type="EMBL" id="MBJ6727279.1"/>
    </source>
</evidence>
<dbReference type="Proteomes" id="UP000636888">
    <property type="component" value="Unassembled WGS sequence"/>
</dbReference>
<protein>
    <recommendedName>
        <fullName evidence="3">Lipoprotein</fullName>
    </recommendedName>
</protein>
<sequence>MNRLRILSAVGCVVAAVTIVGCKSKQEAPKAAAPAAGTAAPQQGEAVKSISGQIAAGAVTASPQDKADAEKAATQVIALMEAGDFAKVYQQAGPVFKQIGPENAFAAKFSQTRNLTGPLANPKQTSFVVLPDKSFVLVYRMENPRYTTDRRFTFARSKEGKMELIGLNQHDEPKKVAAKK</sequence>
<dbReference type="AlphaFoldDB" id="A0A8J7M225"/>
<evidence type="ECO:0008006" key="3">
    <source>
        <dbReference type="Google" id="ProtNLM"/>
    </source>
</evidence>
<proteinExistence type="predicted"/>
<organism evidence="1 2">
    <name type="scientific">Geomesophilobacter sediminis</name>
    <dbReference type="NCBI Taxonomy" id="2798584"/>
    <lineage>
        <taxon>Bacteria</taxon>
        <taxon>Pseudomonadati</taxon>
        <taxon>Thermodesulfobacteriota</taxon>
        <taxon>Desulfuromonadia</taxon>
        <taxon>Geobacterales</taxon>
        <taxon>Geobacteraceae</taxon>
        <taxon>Geomesophilobacter</taxon>
    </lineage>
</organism>